<gene>
    <name evidence="1" type="ordered locus">RUM_06260</name>
</gene>
<dbReference type="STRING" id="213810.RUM_06260"/>
<protein>
    <submittedName>
        <fullName evidence="1">Uncharacterized protein</fullName>
    </submittedName>
</protein>
<organism evidence="1 2">
    <name type="scientific">Ruminococcus champanellensis (strain DSM 18848 / JCM 17042 / KCTC 15320 / 18P13)</name>
    <dbReference type="NCBI Taxonomy" id="213810"/>
    <lineage>
        <taxon>Bacteria</taxon>
        <taxon>Bacillati</taxon>
        <taxon>Bacillota</taxon>
        <taxon>Clostridia</taxon>
        <taxon>Eubacteriales</taxon>
        <taxon>Oscillospiraceae</taxon>
        <taxon>Ruminococcus</taxon>
    </lineage>
</organism>
<dbReference type="EMBL" id="FP929052">
    <property type="protein sequence ID" value="CBL16842.1"/>
    <property type="molecule type" value="Genomic_DNA"/>
</dbReference>
<reference evidence="1" key="2">
    <citation type="submission" date="2010-03" db="EMBL/GenBank/DDBJ databases">
        <authorList>
            <person name="Pajon A."/>
        </authorList>
    </citation>
    <scope>NUCLEOTIDE SEQUENCE</scope>
    <source>
        <strain evidence="1">Type strain: 18P13</strain>
    </source>
</reference>
<keyword evidence="2" id="KW-1185">Reference proteome</keyword>
<dbReference type="KEGG" id="rch:RUM_06260"/>
<reference evidence="1" key="1">
    <citation type="submission" date="2010-03" db="EMBL/GenBank/DDBJ databases">
        <title>The genome sequence of Ruminococcus sp. 18P13.</title>
        <authorList>
            <consortium name="metaHIT consortium -- http://www.metahit.eu/"/>
            <person name="Pajon A."/>
            <person name="Turner K."/>
            <person name="Parkhill J."/>
            <person name="Bernalier A."/>
        </authorList>
    </citation>
    <scope>NUCLEOTIDE SEQUENCE [LARGE SCALE GENOMIC DNA]</scope>
    <source>
        <strain evidence="1">Type strain: 18P13</strain>
    </source>
</reference>
<dbReference type="HOGENOM" id="CLU_3122326_0_0_9"/>
<dbReference type="AlphaFoldDB" id="D4LB47"/>
<dbReference type="Proteomes" id="UP000007054">
    <property type="component" value="Chromosome"/>
</dbReference>
<accession>D4LB47</accession>
<proteinExistence type="predicted"/>
<evidence type="ECO:0000313" key="1">
    <source>
        <dbReference type="EMBL" id="CBL16842.1"/>
    </source>
</evidence>
<sequence>MIFIAPAFPNGMPPEQPECCKGLRQDSACLPWYTFCIKAASHKEHAVLSQ</sequence>
<name>D4LB47_RUMC1</name>
<evidence type="ECO:0000313" key="2">
    <source>
        <dbReference type="Proteomes" id="UP000007054"/>
    </source>
</evidence>